<feature type="region of interest" description="Disordered" evidence="2">
    <location>
        <begin position="697"/>
        <end position="736"/>
    </location>
</feature>
<accession>A0A2K3E6N7</accession>
<feature type="coiled-coil region" evidence="1">
    <location>
        <begin position="1018"/>
        <end position="1048"/>
    </location>
</feature>
<feature type="compositionally biased region" description="Low complexity" evidence="2">
    <location>
        <begin position="1088"/>
        <end position="1122"/>
    </location>
</feature>
<feature type="compositionally biased region" description="Low complexity" evidence="2">
    <location>
        <begin position="126"/>
        <end position="176"/>
    </location>
</feature>
<feature type="region of interest" description="Disordered" evidence="2">
    <location>
        <begin position="1"/>
        <end position="23"/>
    </location>
</feature>
<protein>
    <submittedName>
        <fullName evidence="3">Uncharacterized protein</fullName>
    </submittedName>
</protein>
<proteinExistence type="predicted"/>
<gene>
    <name evidence="3" type="ORF">CHLRE_01g027600v5</name>
</gene>
<dbReference type="OMA" id="CCTAELV"/>
<keyword evidence="4" id="KW-1185">Reference proteome</keyword>
<dbReference type="GO" id="GO:0020037">
    <property type="term" value="F:heme binding"/>
    <property type="evidence" value="ECO:0000318"/>
    <property type="project" value="GO_Central"/>
</dbReference>
<keyword evidence="1" id="KW-0175">Coiled coil</keyword>
<feature type="region of interest" description="Disordered" evidence="2">
    <location>
        <begin position="546"/>
        <end position="580"/>
    </location>
</feature>
<feature type="region of interest" description="Disordered" evidence="2">
    <location>
        <begin position="842"/>
        <end position="877"/>
    </location>
</feature>
<dbReference type="RefSeq" id="XP_042928500.1">
    <property type="nucleotide sequence ID" value="XM_043058586.1"/>
</dbReference>
<feature type="compositionally biased region" description="Low complexity" evidence="2">
    <location>
        <begin position="305"/>
        <end position="326"/>
    </location>
</feature>
<feature type="compositionally biased region" description="Low complexity" evidence="2">
    <location>
        <begin position="852"/>
        <end position="877"/>
    </location>
</feature>
<dbReference type="KEGG" id="cre:CHLRE_01g027600v5"/>
<feature type="compositionally biased region" description="Basic residues" evidence="2">
    <location>
        <begin position="41"/>
        <end position="51"/>
    </location>
</feature>
<feature type="region of interest" description="Disordered" evidence="2">
    <location>
        <begin position="299"/>
        <end position="422"/>
    </location>
</feature>
<evidence type="ECO:0000256" key="1">
    <source>
        <dbReference type="SAM" id="Coils"/>
    </source>
</evidence>
<feature type="region of interest" description="Disordered" evidence="2">
    <location>
        <begin position="448"/>
        <end position="468"/>
    </location>
</feature>
<dbReference type="GO" id="GO:0005576">
    <property type="term" value="C:extracellular region"/>
    <property type="evidence" value="ECO:0000318"/>
    <property type="project" value="GO_Central"/>
</dbReference>
<dbReference type="Gramene" id="PNW88397">
    <property type="protein sequence ID" value="PNW88397"/>
    <property type="gene ID" value="CHLRE_01g027600v5"/>
</dbReference>
<dbReference type="InParanoid" id="A0A2K3E6N7"/>
<feature type="compositionally biased region" description="Low complexity" evidence="2">
    <location>
        <begin position="702"/>
        <end position="724"/>
    </location>
</feature>
<evidence type="ECO:0000256" key="2">
    <source>
        <dbReference type="SAM" id="MobiDB-lite"/>
    </source>
</evidence>
<organism evidence="3 4">
    <name type="scientific">Chlamydomonas reinhardtii</name>
    <name type="common">Chlamydomonas smithii</name>
    <dbReference type="NCBI Taxonomy" id="3055"/>
    <lineage>
        <taxon>Eukaryota</taxon>
        <taxon>Viridiplantae</taxon>
        <taxon>Chlorophyta</taxon>
        <taxon>core chlorophytes</taxon>
        <taxon>Chlorophyceae</taxon>
        <taxon>CS clade</taxon>
        <taxon>Chlamydomonadales</taxon>
        <taxon>Chlamydomonadaceae</taxon>
        <taxon>Chlamydomonas</taxon>
    </lineage>
</organism>
<reference evidence="3 4" key="1">
    <citation type="journal article" date="2007" name="Science">
        <title>The Chlamydomonas genome reveals the evolution of key animal and plant functions.</title>
        <authorList>
            <person name="Merchant S.S."/>
            <person name="Prochnik S.E."/>
            <person name="Vallon O."/>
            <person name="Harris E.H."/>
            <person name="Karpowicz S.J."/>
            <person name="Witman G.B."/>
            <person name="Terry A."/>
            <person name="Salamov A."/>
            <person name="Fritz-Laylin L.K."/>
            <person name="Marechal-Drouard L."/>
            <person name="Marshall W.F."/>
            <person name="Qu L.H."/>
            <person name="Nelson D.R."/>
            <person name="Sanderfoot A.A."/>
            <person name="Spalding M.H."/>
            <person name="Kapitonov V.V."/>
            <person name="Ren Q."/>
            <person name="Ferris P."/>
            <person name="Lindquist E."/>
            <person name="Shapiro H."/>
            <person name="Lucas S.M."/>
            <person name="Grimwood J."/>
            <person name="Schmutz J."/>
            <person name="Cardol P."/>
            <person name="Cerutti H."/>
            <person name="Chanfreau G."/>
            <person name="Chen C.L."/>
            <person name="Cognat V."/>
            <person name="Croft M.T."/>
            <person name="Dent R."/>
            <person name="Dutcher S."/>
            <person name="Fernandez E."/>
            <person name="Fukuzawa H."/>
            <person name="Gonzalez-Ballester D."/>
            <person name="Gonzalez-Halphen D."/>
            <person name="Hallmann A."/>
            <person name="Hanikenne M."/>
            <person name="Hippler M."/>
            <person name="Inwood W."/>
            <person name="Jabbari K."/>
            <person name="Kalanon M."/>
            <person name="Kuras R."/>
            <person name="Lefebvre P.A."/>
            <person name="Lemaire S.D."/>
            <person name="Lobanov A.V."/>
            <person name="Lohr M."/>
            <person name="Manuell A."/>
            <person name="Meier I."/>
            <person name="Mets L."/>
            <person name="Mittag M."/>
            <person name="Mittelmeier T."/>
            <person name="Moroney J.V."/>
            <person name="Moseley J."/>
            <person name="Napoli C."/>
            <person name="Nedelcu A.M."/>
            <person name="Niyogi K."/>
            <person name="Novoselov S.V."/>
            <person name="Paulsen I.T."/>
            <person name="Pazour G."/>
            <person name="Purton S."/>
            <person name="Ral J.P."/>
            <person name="Riano-Pachon D.M."/>
            <person name="Riekhof W."/>
            <person name="Rymarquis L."/>
            <person name="Schroda M."/>
            <person name="Stern D."/>
            <person name="Umen J."/>
            <person name="Willows R."/>
            <person name="Wilson N."/>
            <person name="Zimmer S.L."/>
            <person name="Allmer J."/>
            <person name="Balk J."/>
            <person name="Bisova K."/>
            <person name="Chen C.J."/>
            <person name="Elias M."/>
            <person name="Gendler K."/>
            <person name="Hauser C."/>
            <person name="Lamb M.R."/>
            <person name="Ledford H."/>
            <person name="Long J.C."/>
            <person name="Minagawa J."/>
            <person name="Page M.D."/>
            <person name="Pan J."/>
            <person name="Pootakham W."/>
            <person name="Roje S."/>
            <person name="Rose A."/>
            <person name="Stahlberg E."/>
            <person name="Terauchi A.M."/>
            <person name="Yang P."/>
            <person name="Ball S."/>
            <person name="Bowler C."/>
            <person name="Dieckmann C.L."/>
            <person name="Gladyshev V.N."/>
            <person name="Green P."/>
            <person name="Jorgensen R."/>
            <person name="Mayfield S."/>
            <person name="Mueller-Roeber B."/>
            <person name="Rajamani S."/>
            <person name="Sayre R.T."/>
            <person name="Brokstein P."/>
            <person name="Dubchak I."/>
            <person name="Goodstein D."/>
            <person name="Hornick L."/>
            <person name="Huang Y.W."/>
            <person name="Jhaveri J."/>
            <person name="Luo Y."/>
            <person name="Martinez D."/>
            <person name="Ngau W.C."/>
            <person name="Otillar B."/>
            <person name="Poliakov A."/>
            <person name="Porter A."/>
            <person name="Szajkowski L."/>
            <person name="Werner G."/>
            <person name="Zhou K."/>
            <person name="Grigoriev I.V."/>
            <person name="Rokhsar D.S."/>
            <person name="Grossman A.R."/>
        </authorList>
    </citation>
    <scope>NUCLEOTIDE SEQUENCE [LARGE SCALE GENOMIC DNA]</scope>
    <source>
        <strain evidence="4">CC-503</strain>
    </source>
</reference>
<dbReference type="OrthoDB" id="553134at2759"/>
<feature type="compositionally biased region" description="Basic and acidic residues" evidence="2">
    <location>
        <begin position="110"/>
        <end position="122"/>
    </location>
</feature>
<dbReference type="AlphaFoldDB" id="A0A2K3E6N7"/>
<sequence>MRVASTLPSPCVPPRSAASGHAITAPALAGTAVRAYPTRPARAHTAGRRRACSTGAAANDTGGPSSAGDAAAAPAAANARNRRVSQRWRQQAELWGGYEPEPEPEPVPELESKQALRAKEKVQQQAGVAADAGADAASRGRGRAASTAGAPPAAAQDEDVTAAAAAAALTAQTDPDQLLRGGRHRARQPVTAGALEAAESSSEEARAQQPSHPGPDGMVGSGENGTEFSGAGDIRNGNGDDAVEGGIAEGDATAAPDSPVVRLRLRRSRQTGAAAAVGRRVRLLLPERPQPWAVKALMRAREVEQQQAEQQAQQLPPASAAGAFPPLAFPPLPVDEGLAPAELELDSDGDGGDSGGGAGPSDTAVLRPVRRRRLAEPSQQQPQRQAHLQQQQGTNQEQQQQQQQQRQGPRVRPKVAAHPDGTLWAPRKELGELADRILQQLQPAINQLQPAPGGAAGGTVSSSSSSGSGGAAAAGCCHVLAAGEKQSYVLLRALSYNQELLRLAAAAATATAASGSAASPPALGFTMCGVGVSDLRLFWEETTAADPHGPLPQLGASPPGRHGEVPAGRAAPPLQEGWLPPASQAELQPAALATVFVLPPLAAPLCSAIGGGGGGGASGGALPGSEQPPLAVSARAGADKLAELAVARLRRGGYCRLAALGRESTAVCAHVLARASGLLAAEGVCVLALPHMSALAPQPRANTGSSSSSSSSSSSNSGSSSSSTHTAGSQGKAKAASLLPPPLQRAGVAALPDVLLDQAPQLHLHLLAAAWREDGRPQLPHWALAAAGPAAAAAAGVKEAGVTEAGAGVEVGVAAAGQEQGGWGGGGVPGAAAGAEAGAPVVLRLPPGVGDSSTGSGSSSGSSSSGSSSSGSSTGSGKAATAPLVLAAAQPATDAAAEWVYQGLQERRVVEVEAAGLEGGVRLSAVLHAAEGRLRSPDAKFRGALVFTLPRQAAGPELGEASGTAGSAAAASPPKLVVQLFLLPAAAVSQHLAALPQPHPGDLRVRPRPPPSRLELQLRAAQHQAAEQQAAEQQVEQAAAAADAAVDDAAAAAGRGGGGASGAAGAAGAAGSWVQAGADTDTRAGMPGSTSTTTSSSSSGSSGTGSSSTGSSSTGSSSSSSGIGHDALVPGSQDVATLAAALTAQLARCGVAAVAARGAPCRALALLAVAVVAEGLAEAAPGLLVLVRAEQHGRQGRDGPDGKRGGGRLPPASRYQLLLAAHDGRSGRATLLRPADAARLMAAAAARAGSGPGSGSTRAEAQGAAEVAQEDV</sequence>
<dbReference type="PANTHER" id="PTHR35607:SF11">
    <property type="entry name" value="CELL WALL PROTEIN 1"/>
    <property type="match status" value="1"/>
</dbReference>
<feature type="compositionally biased region" description="Low complexity" evidence="2">
    <location>
        <begin position="376"/>
        <end position="407"/>
    </location>
</feature>
<evidence type="ECO:0000313" key="3">
    <source>
        <dbReference type="EMBL" id="PNW88397.1"/>
    </source>
</evidence>
<dbReference type="InterPro" id="IPR052505">
    <property type="entry name" value="Fungal_Heme-Binding_RBT5"/>
</dbReference>
<dbReference type="GO" id="GO:0006879">
    <property type="term" value="P:intracellular iron ion homeostasis"/>
    <property type="evidence" value="ECO:0000318"/>
    <property type="project" value="GO_Central"/>
</dbReference>
<feature type="region of interest" description="Disordered" evidence="2">
    <location>
        <begin position="35"/>
        <end position="276"/>
    </location>
</feature>
<dbReference type="GeneID" id="66052064"/>
<feature type="region of interest" description="Disordered" evidence="2">
    <location>
        <begin position="1079"/>
        <end position="1125"/>
    </location>
</feature>
<dbReference type="Proteomes" id="UP000006906">
    <property type="component" value="Chromosome 1"/>
</dbReference>
<dbReference type="EMBL" id="CM008962">
    <property type="protein sequence ID" value="PNW88397.1"/>
    <property type="molecule type" value="Genomic_DNA"/>
</dbReference>
<name>A0A2K3E6N7_CHLRE</name>
<feature type="region of interest" description="Disordered" evidence="2">
    <location>
        <begin position="1245"/>
        <end position="1272"/>
    </location>
</feature>
<feature type="compositionally biased region" description="Low complexity" evidence="2">
    <location>
        <begin position="63"/>
        <end position="79"/>
    </location>
</feature>
<dbReference type="PANTHER" id="PTHR35607">
    <property type="entry name" value="GPI-ANCHORED PROTEIN 10"/>
    <property type="match status" value="1"/>
</dbReference>
<evidence type="ECO:0000313" key="4">
    <source>
        <dbReference type="Proteomes" id="UP000006906"/>
    </source>
</evidence>